<sequence length="155" mass="17646">DEMAQMERERAEVKRKRRQDVLDSAMYYSESDWLNIWAQVEANASLSKTLLGDDVFEDNFPARLVALIKKKRQALAEQLTLKRLGPVLEEASSKRQQSTEALSPSVPEVPHSPAVSAPLFSRTRRKSLGRKHIHKDSNDEDSDDEVWSAIVGWEV</sequence>
<evidence type="ECO:0000256" key="1">
    <source>
        <dbReference type="SAM" id="MobiDB-lite"/>
    </source>
</evidence>
<feature type="compositionally biased region" description="Basic residues" evidence="1">
    <location>
        <begin position="122"/>
        <end position="134"/>
    </location>
</feature>
<feature type="non-terminal residue" evidence="2">
    <location>
        <position position="1"/>
    </location>
</feature>
<feature type="region of interest" description="Disordered" evidence="1">
    <location>
        <begin position="88"/>
        <end position="145"/>
    </location>
</feature>
<dbReference type="AlphaFoldDB" id="A0A699T7F1"/>
<evidence type="ECO:0000313" key="2">
    <source>
        <dbReference type="EMBL" id="GFD04764.1"/>
    </source>
</evidence>
<organism evidence="2">
    <name type="scientific">Tanacetum cinerariifolium</name>
    <name type="common">Dalmatian daisy</name>
    <name type="synonym">Chrysanthemum cinerariifolium</name>
    <dbReference type="NCBI Taxonomy" id="118510"/>
    <lineage>
        <taxon>Eukaryota</taxon>
        <taxon>Viridiplantae</taxon>
        <taxon>Streptophyta</taxon>
        <taxon>Embryophyta</taxon>
        <taxon>Tracheophyta</taxon>
        <taxon>Spermatophyta</taxon>
        <taxon>Magnoliopsida</taxon>
        <taxon>eudicotyledons</taxon>
        <taxon>Gunneridae</taxon>
        <taxon>Pentapetalae</taxon>
        <taxon>asterids</taxon>
        <taxon>campanulids</taxon>
        <taxon>Asterales</taxon>
        <taxon>Asteraceae</taxon>
        <taxon>Asteroideae</taxon>
        <taxon>Anthemideae</taxon>
        <taxon>Anthemidinae</taxon>
        <taxon>Tanacetum</taxon>
    </lineage>
</organism>
<feature type="non-terminal residue" evidence="2">
    <location>
        <position position="155"/>
    </location>
</feature>
<proteinExistence type="predicted"/>
<comment type="caution">
    <text evidence="2">The sequence shown here is derived from an EMBL/GenBank/DDBJ whole genome shotgun (WGS) entry which is preliminary data.</text>
</comment>
<name>A0A699T7F1_TANCI</name>
<dbReference type="EMBL" id="BKCJ011213899">
    <property type="protein sequence ID" value="GFD04764.1"/>
    <property type="molecule type" value="Genomic_DNA"/>
</dbReference>
<accession>A0A699T7F1</accession>
<reference evidence="2" key="1">
    <citation type="journal article" date="2019" name="Sci. Rep.">
        <title>Draft genome of Tanacetum cinerariifolium, the natural source of mosquito coil.</title>
        <authorList>
            <person name="Yamashiro T."/>
            <person name="Shiraishi A."/>
            <person name="Satake H."/>
            <person name="Nakayama K."/>
        </authorList>
    </citation>
    <scope>NUCLEOTIDE SEQUENCE</scope>
</reference>
<protein>
    <submittedName>
        <fullName evidence="2">Uncharacterized protein</fullName>
    </submittedName>
</protein>
<gene>
    <name evidence="2" type="ORF">Tci_876733</name>
</gene>